<name>A0A8J2LC13_9HEXA</name>
<organism evidence="2 3">
    <name type="scientific">Allacma fusca</name>
    <dbReference type="NCBI Taxonomy" id="39272"/>
    <lineage>
        <taxon>Eukaryota</taxon>
        <taxon>Metazoa</taxon>
        <taxon>Ecdysozoa</taxon>
        <taxon>Arthropoda</taxon>
        <taxon>Hexapoda</taxon>
        <taxon>Collembola</taxon>
        <taxon>Symphypleona</taxon>
        <taxon>Sminthuridae</taxon>
        <taxon>Allacma</taxon>
    </lineage>
</organism>
<keyword evidence="1" id="KW-0812">Transmembrane</keyword>
<proteinExistence type="predicted"/>
<gene>
    <name evidence="2" type="ORF">AFUS01_LOCUS39320</name>
</gene>
<keyword evidence="3" id="KW-1185">Reference proteome</keyword>
<protein>
    <submittedName>
        <fullName evidence="2">Uncharacterized protein</fullName>
    </submittedName>
</protein>
<feature type="transmembrane region" description="Helical" evidence="1">
    <location>
        <begin position="38"/>
        <end position="59"/>
    </location>
</feature>
<sequence>MLKYSFDTVQKGCPAKPRIPARLTSGVTTGRFWVERSLLGIASVVAIATISAIVILCLVNRHRDKDGH</sequence>
<evidence type="ECO:0000313" key="3">
    <source>
        <dbReference type="Proteomes" id="UP000708208"/>
    </source>
</evidence>
<reference evidence="2" key="1">
    <citation type="submission" date="2021-06" db="EMBL/GenBank/DDBJ databases">
        <authorList>
            <person name="Hodson N. C."/>
            <person name="Mongue J. A."/>
            <person name="Jaron S. K."/>
        </authorList>
    </citation>
    <scope>NUCLEOTIDE SEQUENCE</scope>
</reference>
<accession>A0A8J2LC13</accession>
<keyword evidence="1" id="KW-1133">Transmembrane helix</keyword>
<dbReference type="Proteomes" id="UP000708208">
    <property type="component" value="Unassembled WGS sequence"/>
</dbReference>
<evidence type="ECO:0000313" key="2">
    <source>
        <dbReference type="EMBL" id="CAG7829459.1"/>
    </source>
</evidence>
<keyword evidence="1" id="KW-0472">Membrane</keyword>
<comment type="caution">
    <text evidence="2">The sequence shown here is derived from an EMBL/GenBank/DDBJ whole genome shotgun (WGS) entry which is preliminary data.</text>
</comment>
<evidence type="ECO:0000256" key="1">
    <source>
        <dbReference type="SAM" id="Phobius"/>
    </source>
</evidence>
<dbReference type="OrthoDB" id="6491773at2759"/>
<dbReference type="EMBL" id="CAJVCH010551552">
    <property type="protein sequence ID" value="CAG7829459.1"/>
    <property type="molecule type" value="Genomic_DNA"/>
</dbReference>
<dbReference type="AlphaFoldDB" id="A0A8J2LC13"/>